<dbReference type="AlphaFoldDB" id="A0A218XIP7"/>
<evidence type="ECO:0000256" key="2">
    <source>
        <dbReference type="SAM" id="Phobius"/>
    </source>
</evidence>
<reference evidence="3" key="2">
    <citation type="submission" date="2017-06" db="EMBL/GenBank/DDBJ databases">
        <title>The pomegranate genome and the genomics of punicalagin biosynthesis.</title>
        <authorList>
            <person name="Xu C."/>
        </authorList>
    </citation>
    <scope>NUCLEOTIDE SEQUENCE [LARGE SCALE GENOMIC DNA]</scope>
    <source>
        <tissue evidence="3">Fresh leaf</tissue>
    </source>
</reference>
<name>A0A218XIP7_PUNGR</name>
<organism evidence="3 5">
    <name type="scientific">Punica granatum</name>
    <name type="common">Pomegranate</name>
    <dbReference type="NCBI Taxonomy" id="22663"/>
    <lineage>
        <taxon>Eukaryota</taxon>
        <taxon>Viridiplantae</taxon>
        <taxon>Streptophyta</taxon>
        <taxon>Embryophyta</taxon>
        <taxon>Tracheophyta</taxon>
        <taxon>Spermatophyta</taxon>
        <taxon>Magnoliopsida</taxon>
        <taxon>eudicotyledons</taxon>
        <taxon>Gunneridae</taxon>
        <taxon>Pentapetalae</taxon>
        <taxon>rosids</taxon>
        <taxon>malvids</taxon>
        <taxon>Myrtales</taxon>
        <taxon>Lythraceae</taxon>
        <taxon>Punica</taxon>
    </lineage>
</organism>
<comment type="caution">
    <text evidence="3">The sequence shown here is derived from an EMBL/GenBank/DDBJ whole genome shotgun (WGS) entry which is preliminary data.</text>
</comment>
<feature type="compositionally biased region" description="Basic residues" evidence="1">
    <location>
        <begin position="1"/>
        <end position="14"/>
    </location>
</feature>
<keyword evidence="2" id="KW-0812">Transmembrane</keyword>
<evidence type="ECO:0000313" key="6">
    <source>
        <dbReference type="Proteomes" id="UP000233551"/>
    </source>
</evidence>
<dbReference type="EMBL" id="PGOL01045262">
    <property type="protein sequence ID" value="PKH47920.1"/>
    <property type="molecule type" value="Genomic_DNA"/>
</dbReference>
<reference evidence="5" key="1">
    <citation type="journal article" date="2017" name="Plant J.">
        <title>The pomegranate (Punica granatum L.) genome and the genomics of punicalagin biosynthesis.</title>
        <authorList>
            <person name="Qin G."/>
            <person name="Xu C."/>
            <person name="Ming R."/>
            <person name="Tang H."/>
            <person name="Guyot R."/>
            <person name="Kramer E.M."/>
            <person name="Hu Y."/>
            <person name="Yi X."/>
            <person name="Qi Y."/>
            <person name="Xu X."/>
            <person name="Gao Z."/>
            <person name="Pan H."/>
            <person name="Jian J."/>
            <person name="Tian Y."/>
            <person name="Yue Z."/>
            <person name="Xu Y."/>
        </authorList>
    </citation>
    <scope>NUCLEOTIDE SEQUENCE [LARGE SCALE GENOMIC DNA]</scope>
    <source>
        <strain evidence="5">cv. Dabenzi</strain>
    </source>
</reference>
<protein>
    <submittedName>
        <fullName evidence="3">Uncharacterized protein</fullName>
    </submittedName>
</protein>
<evidence type="ECO:0000313" key="5">
    <source>
        <dbReference type="Proteomes" id="UP000197138"/>
    </source>
</evidence>
<reference evidence="4 6" key="3">
    <citation type="submission" date="2017-11" db="EMBL/GenBank/DDBJ databases">
        <title>De-novo sequencing of pomegranate (Punica granatum L.) genome.</title>
        <authorList>
            <person name="Akparov Z."/>
            <person name="Amiraslanov A."/>
            <person name="Hajiyeva S."/>
            <person name="Abbasov M."/>
            <person name="Kaur K."/>
            <person name="Hamwieh A."/>
            <person name="Solovyev V."/>
            <person name="Salamov A."/>
            <person name="Braich B."/>
            <person name="Kosarev P."/>
            <person name="Mahmoud A."/>
            <person name="Hajiyev E."/>
            <person name="Babayeva S."/>
            <person name="Izzatullayeva V."/>
            <person name="Mammadov A."/>
            <person name="Mammadov A."/>
            <person name="Sharifova S."/>
            <person name="Ojaghi J."/>
            <person name="Eynullazada K."/>
            <person name="Bayramov B."/>
            <person name="Abdulazimova A."/>
            <person name="Shahmuradov I."/>
        </authorList>
    </citation>
    <scope>NUCLEOTIDE SEQUENCE [LARGE SCALE GENOMIC DNA]</scope>
    <source>
        <strain evidence="4">AG2017</strain>
        <strain evidence="6">cv. AG2017</strain>
        <tissue evidence="4">Leaf</tissue>
    </source>
</reference>
<keyword evidence="2" id="KW-0472">Membrane</keyword>
<feature type="region of interest" description="Disordered" evidence="1">
    <location>
        <begin position="1"/>
        <end position="49"/>
    </location>
</feature>
<evidence type="ECO:0000256" key="1">
    <source>
        <dbReference type="SAM" id="MobiDB-lite"/>
    </source>
</evidence>
<dbReference type="EMBL" id="MTKT01001322">
    <property type="protein sequence ID" value="OWM84596.1"/>
    <property type="molecule type" value="Genomic_DNA"/>
</dbReference>
<feature type="transmembrane region" description="Helical" evidence="2">
    <location>
        <begin position="73"/>
        <end position="95"/>
    </location>
</feature>
<proteinExistence type="predicted"/>
<sequence>MEKPRRRSKRRRRSSTVDQSTDKTMSERDDLENPNGLTTQSSSSSSSSSSSFVLTLKILFQSIAILLRHRLHFLSIYALTALPIFLRLFSFAVSVHPVSLCRERNQNRTMVRALQLSSLLYNRVVGNMSYVDGIRL</sequence>
<dbReference type="Proteomes" id="UP000197138">
    <property type="component" value="Unassembled WGS sequence"/>
</dbReference>
<gene>
    <name evidence="3" type="ORF">CDL15_Pgr014166</name>
    <name evidence="4" type="ORF">CRG98_050401</name>
</gene>
<evidence type="ECO:0000313" key="3">
    <source>
        <dbReference type="EMBL" id="OWM84596.1"/>
    </source>
</evidence>
<keyword evidence="6" id="KW-1185">Reference proteome</keyword>
<accession>A0A218XIP7</accession>
<keyword evidence="2" id="KW-1133">Transmembrane helix</keyword>
<evidence type="ECO:0000313" key="4">
    <source>
        <dbReference type="EMBL" id="PKH47920.1"/>
    </source>
</evidence>
<dbReference type="Proteomes" id="UP000233551">
    <property type="component" value="Unassembled WGS sequence"/>
</dbReference>